<comment type="caution">
    <text evidence="1">The sequence shown here is derived from an EMBL/GenBank/DDBJ whole genome shotgun (WGS) entry which is preliminary data.</text>
</comment>
<protein>
    <submittedName>
        <fullName evidence="1">Leucine-rich repeat protein</fullName>
    </submittedName>
</protein>
<dbReference type="Gene3D" id="3.80.10.10">
    <property type="entry name" value="Ribonuclease Inhibitor"/>
    <property type="match status" value="1"/>
</dbReference>
<gene>
    <name evidence="1" type="ORF">FRC54_01600</name>
</gene>
<proteinExistence type="predicted"/>
<name>A0A6N7IZA7_9FIRM</name>
<dbReference type="EMBL" id="VOGC01000002">
    <property type="protein sequence ID" value="MQN00677.1"/>
    <property type="molecule type" value="Genomic_DNA"/>
</dbReference>
<dbReference type="AlphaFoldDB" id="A0A6N7IZA7"/>
<evidence type="ECO:0000313" key="2">
    <source>
        <dbReference type="Proteomes" id="UP000460257"/>
    </source>
</evidence>
<dbReference type="Proteomes" id="UP000460257">
    <property type="component" value="Unassembled WGS sequence"/>
</dbReference>
<accession>A0A6N7IZA7</accession>
<keyword evidence="2" id="KW-1185">Reference proteome</keyword>
<organism evidence="1 2">
    <name type="scientific">Candidatus Weimeria bifida</name>
    <dbReference type="NCBI Taxonomy" id="2599074"/>
    <lineage>
        <taxon>Bacteria</taxon>
        <taxon>Bacillati</taxon>
        <taxon>Bacillota</taxon>
        <taxon>Clostridia</taxon>
        <taxon>Lachnospirales</taxon>
        <taxon>Lachnospiraceae</taxon>
        <taxon>Candidatus Weimeria</taxon>
    </lineage>
</organism>
<dbReference type="InterPro" id="IPR032675">
    <property type="entry name" value="LRR_dom_sf"/>
</dbReference>
<reference evidence="1" key="1">
    <citation type="journal article" date="2020" name="Appl. Environ. Microbiol.">
        <title>Medium-Chain Fatty Acid Synthesis by 'Candidatus Weimeria bifida' gen. nov., sp. nov., and 'Candidatus Pseudoramibacter fermentans' sp. nov.</title>
        <authorList>
            <person name="Scarborough M.J."/>
            <person name="Myers K.S."/>
            <person name="Donohue T.J."/>
            <person name="Noguera D.R."/>
        </authorList>
    </citation>
    <scope>NUCLEOTIDE SEQUENCE</scope>
    <source>
        <strain evidence="1">LCO1.1</strain>
    </source>
</reference>
<evidence type="ECO:0000313" key="1">
    <source>
        <dbReference type="EMBL" id="MQN00677.1"/>
    </source>
</evidence>
<sequence length="43" mass="4788">MSSIVFHDGITEIGDNAFFDCKSLKEITIPDSVTKIGRDAFIR</sequence>
<dbReference type="InterPro" id="IPR026906">
    <property type="entry name" value="LRR_5"/>
</dbReference>
<dbReference type="Pfam" id="PF13306">
    <property type="entry name" value="LRR_5"/>
    <property type="match status" value="1"/>
</dbReference>